<feature type="transmembrane region" description="Helical" evidence="1">
    <location>
        <begin position="28"/>
        <end position="52"/>
    </location>
</feature>
<keyword evidence="1" id="KW-0812">Transmembrane</keyword>
<dbReference type="Proteomes" id="UP001155145">
    <property type="component" value="Unassembled WGS sequence"/>
</dbReference>
<keyword evidence="1" id="KW-0472">Membrane</keyword>
<keyword evidence="4" id="KW-1185">Reference proteome</keyword>
<organism evidence="2 5">
    <name type="scientific">Arthrobacter zhangbolii</name>
    <dbReference type="NCBI Taxonomy" id="2886936"/>
    <lineage>
        <taxon>Bacteria</taxon>
        <taxon>Bacillati</taxon>
        <taxon>Actinomycetota</taxon>
        <taxon>Actinomycetes</taxon>
        <taxon>Micrococcales</taxon>
        <taxon>Micrococcaceae</taxon>
        <taxon>Arthrobacter</taxon>
    </lineage>
</organism>
<dbReference type="EMBL" id="JAJFZT010000004">
    <property type="protein sequence ID" value="MCC3272563.1"/>
    <property type="molecule type" value="Genomic_DNA"/>
</dbReference>
<dbReference type="RefSeq" id="WP_227928628.1">
    <property type="nucleotide sequence ID" value="NZ_CP094984.1"/>
</dbReference>
<gene>
    <name evidence="2" type="ORF">LJ755_07445</name>
    <name evidence="3" type="ORF">MUK71_13475</name>
</gene>
<dbReference type="Proteomes" id="UP000829758">
    <property type="component" value="Chromosome"/>
</dbReference>
<accession>A0A9X1S907</accession>
<evidence type="ECO:0000313" key="4">
    <source>
        <dbReference type="Proteomes" id="UP000829758"/>
    </source>
</evidence>
<keyword evidence="1" id="KW-1133">Transmembrane helix</keyword>
<evidence type="ECO:0000256" key="1">
    <source>
        <dbReference type="SAM" id="Phobius"/>
    </source>
</evidence>
<sequence length="124" mass="12489">MSTAGGAAAGAALGWAVALSNGGDPALYVPVFAAAVGPMVGVAFWMLVLNSAETRRIEAAGAADVERSWSRDAAAAAFTDVMVVVSLGVALQAVAGWTVPLPLFCAAGLAAWALRYAAARRRNA</sequence>
<evidence type="ECO:0000313" key="5">
    <source>
        <dbReference type="Proteomes" id="UP001155145"/>
    </source>
</evidence>
<evidence type="ECO:0000313" key="2">
    <source>
        <dbReference type="EMBL" id="MCC3272563.1"/>
    </source>
</evidence>
<name>A0A9X1S907_9MICC</name>
<evidence type="ECO:0000313" key="3">
    <source>
        <dbReference type="EMBL" id="UON91587.1"/>
    </source>
</evidence>
<feature type="transmembrane region" description="Helical" evidence="1">
    <location>
        <begin position="73"/>
        <end position="95"/>
    </location>
</feature>
<dbReference type="EMBL" id="CP094984">
    <property type="protein sequence ID" value="UON91587.1"/>
    <property type="molecule type" value="Genomic_DNA"/>
</dbReference>
<protein>
    <submittedName>
        <fullName evidence="2">Uncharacterized protein</fullName>
    </submittedName>
</protein>
<dbReference type="AlphaFoldDB" id="A0A9X1S907"/>
<feature type="transmembrane region" description="Helical" evidence="1">
    <location>
        <begin position="101"/>
        <end position="118"/>
    </location>
</feature>
<proteinExistence type="predicted"/>
<reference evidence="2" key="1">
    <citation type="submission" date="2021-10" db="EMBL/GenBank/DDBJ databases">
        <title>Novel species in genus Arthrobacter.</title>
        <authorList>
            <person name="Liu Y."/>
        </authorList>
    </citation>
    <scope>NUCLEOTIDE SEQUENCE</scope>
    <source>
        <strain evidence="4">zg-Y462</strain>
        <strain evidence="2">Zg-Y462</strain>
    </source>
</reference>